<evidence type="ECO:0000256" key="1">
    <source>
        <dbReference type="SAM" id="MobiDB-lite"/>
    </source>
</evidence>
<feature type="domain" description="Excalibur calcium-binding" evidence="3">
    <location>
        <begin position="60"/>
        <end position="96"/>
    </location>
</feature>
<keyword evidence="2" id="KW-0732">Signal</keyword>
<sequence>MDRRFAALTATLSIATFAGVWIATTPPQASATADQLKSVETIAPSPVARAKAAPMAATVYYAGCDEVRAAGRAPLFSDQPGYRSEMDGDDDGVACEPHAR</sequence>
<reference evidence="4 5" key="1">
    <citation type="submission" date="2020-08" db="EMBL/GenBank/DDBJ databases">
        <title>Genomic Encyclopedia of Type Strains, Phase IV (KMG-IV): sequencing the most valuable type-strain genomes for metagenomic binning, comparative biology and taxonomic classification.</title>
        <authorList>
            <person name="Goeker M."/>
        </authorList>
    </citation>
    <scope>NUCLEOTIDE SEQUENCE [LARGE SCALE GENOMIC DNA]</scope>
    <source>
        <strain evidence="4 5">DSM 19512</strain>
    </source>
</reference>
<dbReference type="EMBL" id="JACIDH010000008">
    <property type="protein sequence ID" value="MBB3879616.1"/>
    <property type="molecule type" value="Genomic_DNA"/>
</dbReference>
<dbReference type="Proteomes" id="UP000538670">
    <property type="component" value="Unassembled WGS sequence"/>
</dbReference>
<organism evidence="4 5">
    <name type="scientific">Sphingomonas pseudosanguinis</name>
    <dbReference type="NCBI Taxonomy" id="413712"/>
    <lineage>
        <taxon>Bacteria</taxon>
        <taxon>Pseudomonadati</taxon>
        <taxon>Pseudomonadota</taxon>
        <taxon>Alphaproteobacteria</taxon>
        <taxon>Sphingomonadales</taxon>
        <taxon>Sphingomonadaceae</taxon>
        <taxon>Sphingomonas</taxon>
    </lineage>
</organism>
<evidence type="ECO:0000259" key="3">
    <source>
        <dbReference type="SMART" id="SM00894"/>
    </source>
</evidence>
<comment type="caution">
    <text evidence="4">The sequence shown here is derived from an EMBL/GenBank/DDBJ whole genome shotgun (WGS) entry which is preliminary data.</text>
</comment>
<evidence type="ECO:0000313" key="4">
    <source>
        <dbReference type="EMBL" id="MBB3879616.1"/>
    </source>
</evidence>
<dbReference type="RefSeq" id="WP_183951788.1">
    <property type="nucleotide sequence ID" value="NZ_JACIDH010000008.1"/>
</dbReference>
<dbReference type="SMART" id="SM00894">
    <property type="entry name" value="Excalibur"/>
    <property type="match status" value="1"/>
</dbReference>
<accession>A0A7W6F349</accession>
<feature type="signal peptide" evidence="2">
    <location>
        <begin position="1"/>
        <end position="23"/>
    </location>
</feature>
<keyword evidence="5" id="KW-1185">Reference proteome</keyword>
<evidence type="ECO:0000313" key="5">
    <source>
        <dbReference type="Proteomes" id="UP000538670"/>
    </source>
</evidence>
<dbReference type="InterPro" id="IPR008613">
    <property type="entry name" value="Excalibur_Ca-bd_domain"/>
</dbReference>
<feature type="chain" id="PRO_5030995196" description="Excalibur calcium-binding domain-containing protein" evidence="2">
    <location>
        <begin position="24"/>
        <end position="100"/>
    </location>
</feature>
<proteinExistence type="predicted"/>
<dbReference type="Pfam" id="PF05901">
    <property type="entry name" value="Excalibur"/>
    <property type="match status" value="1"/>
</dbReference>
<evidence type="ECO:0000256" key="2">
    <source>
        <dbReference type="SAM" id="SignalP"/>
    </source>
</evidence>
<feature type="region of interest" description="Disordered" evidence="1">
    <location>
        <begin position="76"/>
        <end position="100"/>
    </location>
</feature>
<name>A0A7W6F349_9SPHN</name>
<protein>
    <recommendedName>
        <fullName evidence="3">Excalibur calcium-binding domain-containing protein</fullName>
    </recommendedName>
</protein>
<gene>
    <name evidence="4" type="ORF">GGR48_002044</name>
</gene>
<dbReference type="AlphaFoldDB" id="A0A7W6F349"/>